<dbReference type="EMBL" id="NPDT01000009">
    <property type="protein sequence ID" value="PJZ64507.1"/>
    <property type="molecule type" value="Genomic_DNA"/>
</dbReference>
<comment type="caution">
    <text evidence="1">The sequence shown here is derived from an EMBL/GenBank/DDBJ whole genome shotgun (WGS) entry which is preliminary data.</text>
</comment>
<reference evidence="1 2" key="1">
    <citation type="submission" date="2017-07" db="EMBL/GenBank/DDBJ databases">
        <title>Leptospira spp. isolated from tropical soils.</title>
        <authorList>
            <person name="Thibeaux R."/>
            <person name="Iraola G."/>
            <person name="Ferres I."/>
            <person name="Bierque E."/>
            <person name="Girault D."/>
            <person name="Soupe-Gilbert M.-E."/>
            <person name="Picardeau M."/>
            <person name="Goarant C."/>
        </authorList>
    </citation>
    <scope>NUCLEOTIDE SEQUENCE [LARGE SCALE GENOMIC DNA]</scope>
    <source>
        <strain evidence="1 2">FH2-C-A2</strain>
    </source>
</reference>
<evidence type="ECO:0000313" key="2">
    <source>
        <dbReference type="Proteomes" id="UP000231912"/>
    </source>
</evidence>
<proteinExistence type="predicted"/>
<dbReference type="AlphaFoldDB" id="A0A2M9Z814"/>
<dbReference type="Proteomes" id="UP000231912">
    <property type="component" value="Unassembled WGS sequence"/>
</dbReference>
<sequence length="77" mass="9195">MEISFQSHSKKRESAKSICFGRITILLNESEKGSQKIFFCLNIPIGIPYSKHTWDEDRFEPSAHFFIFKRMFWPFTM</sequence>
<evidence type="ECO:0000313" key="1">
    <source>
        <dbReference type="EMBL" id="PJZ64507.1"/>
    </source>
</evidence>
<accession>A0A2M9Z814</accession>
<protein>
    <submittedName>
        <fullName evidence="1">Uncharacterized protein</fullName>
    </submittedName>
</protein>
<organism evidence="1 2">
    <name type="scientific">Leptospira wolffii</name>
    <dbReference type="NCBI Taxonomy" id="409998"/>
    <lineage>
        <taxon>Bacteria</taxon>
        <taxon>Pseudomonadati</taxon>
        <taxon>Spirochaetota</taxon>
        <taxon>Spirochaetia</taxon>
        <taxon>Leptospirales</taxon>
        <taxon>Leptospiraceae</taxon>
        <taxon>Leptospira</taxon>
    </lineage>
</organism>
<gene>
    <name evidence="1" type="ORF">CH371_17170</name>
</gene>
<name>A0A2M9Z814_9LEPT</name>